<protein>
    <submittedName>
        <fullName evidence="2">Uncharacterized protein</fullName>
    </submittedName>
</protein>
<evidence type="ECO:0000313" key="2">
    <source>
        <dbReference type="EMBL" id="RDB79514.1"/>
    </source>
</evidence>
<dbReference type="EMBL" id="PPTU01000006">
    <property type="protein sequence ID" value="RDB71635.1"/>
    <property type="molecule type" value="Genomic_DNA"/>
</dbReference>
<comment type="caution">
    <text evidence="2">The sequence shown here is derived from an EMBL/GenBank/DDBJ whole genome shotgun (WGS) entry which is preliminary data.</text>
</comment>
<dbReference type="AlphaFoldDB" id="A0A369N6U7"/>
<evidence type="ECO:0000313" key="4">
    <source>
        <dbReference type="EMBL" id="RDC40200.1"/>
    </source>
</evidence>
<evidence type="ECO:0000313" key="6">
    <source>
        <dbReference type="Proteomes" id="UP000253857"/>
    </source>
</evidence>
<dbReference type="EMBL" id="PPUQ01000004">
    <property type="protein sequence ID" value="RDC40200.1"/>
    <property type="molecule type" value="Genomic_DNA"/>
</dbReference>
<organism evidence="2 5">
    <name type="scientific">Eggerthella lenta</name>
    <name type="common">Eubacterium lentum</name>
    <dbReference type="NCBI Taxonomy" id="84112"/>
    <lineage>
        <taxon>Bacteria</taxon>
        <taxon>Bacillati</taxon>
        <taxon>Actinomycetota</taxon>
        <taxon>Coriobacteriia</taxon>
        <taxon>Eggerthellales</taxon>
        <taxon>Eggerthellaceae</taxon>
        <taxon>Eggerthella</taxon>
    </lineage>
</organism>
<dbReference type="EMBL" id="PPTX01000011">
    <property type="protein sequence ID" value="RDB79514.1"/>
    <property type="molecule type" value="Genomic_DNA"/>
</dbReference>
<name>A0A369N6U7_EGGLN</name>
<dbReference type="Proteomes" id="UP000253915">
    <property type="component" value="Unassembled WGS sequence"/>
</dbReference>
<dbReference type="Proteomes" id="UP000253752">
    <property type="component" value="Unassembled WGS sequence"/>
</dbReference>
<evidence type="ECO:0000313" key="3">
    <source>
        <dbReference type="EMBL" id="RDB85995.1"/>
    </source>
</evidence>
<sequence>MPTANTVIERFAEAGIVRQINIGKRNRAFEAQGIIEAFIGFERAAASPANDTLVSKPVRPVPFKEVR</sequence>
<gene>
    <name evidence="4" type="ORF">C1853_04570</name>
    <name evidence="3" type="ORF">C1871_07175</name>
    <name evidence="2" type="ORF">C1872_08540</name>
    <name evidence="1" type="ORF">C1875_05490</name>
</gene>
<dbReference type="RefSeq" id="WP_015761387.1">
    <property type="nucleotide sequence ID" value="NZ_AP031442.1"/>
</dbReference>
<evidence type="ECO:0000313" key="7">
    <source>
        <dbReference type="Proteomes" id="UP000253915"/>
    </source>
</evidence>
<accession>A0A369N6U7</accession>
<evidence type="ECO:0000313" key="1">
    <source>
        <dbReference type="EMBL" id="RDB71635.1"/>
    </source>
</evidence>
<dbReference type="Proteomes" id="UP000253857">
    <property type="component" value="Unassembled WGS sequence"/>
</dbReference>
<dbReference type="Proteomes" id="UP000253970">
    <property type="component" value="Unassembled WGS sequence"/>
</dbReference>
<proteinExistence type="predicted"/>
<evidence type="ECO:0000313" key="8">
    <source>
        <dbReference type="Proteomes" id="UP000253970"/>
    </source>
</evidence>
<reference evidence="5 6" key="1">
    <citation type="journal article" date="2018" name="Elife">
        <title>Discovery and characterization of a prevalent human gut bacterial enzyme sufficient for the inactivation of a family of plant toxins.</title>
        <authorList>
            <person name="Koppel N."/>
            <person name="Bisanz J.E."/>
            <person name="Pandelia M.E."/>
            <person name="Turnbaugh P.J."/>
            <person name="Balskus E.P."/>
        </authorList>
    </citation>
    <scope>NUCLEOTIDE SEQUENCE [LARGE SCALE GENOMIC DNA]</scope>
    <source>
        <strain evidence="4 7">16A</strain>
        <strain evidence="3 6">FAA1-1-60AUCSF</strain>
        <strain evidence="2 5">MR1 #12</strain>
        <strain evidence="1 8">W1 BHI 6</strain>
    </source>
</reference>
<evidence type="ECO:0000313" key="5">
    <source>
        <dbReference type="Proteomes" id="UP000253752"/>
    </source>
</evidence>
<dbReference type="EMBL" id="PPTY01000009">
    <property type="protein sequence ID" value="RDB85995.1"/>
    <property type="molecule type" value="Genomic_DNA"/>
</dbReference>